<evidence type="ECO:0000313" key="3">
    <source>
        <dbReference type="Proteomes" id="UP000018208"/>
    </source>
</evidence>
<gene>
    <name evidence="1" type="ORF">SS50377_16565</name>
    <name evidence="2" type="ORF">SS50377_20852</name>
</gene>
<keyword evidence="3" id="KW-1185">Reference proteome</keyword>
<reference evidence="1 2" key="1">
    <citation type="journal article" date="2014" name="PLoS Genet.">
        <title>The Genome of Spironucleus salmonicida Highlights a Fish Pathogen Adapted to Fluctuating Environments.</title>
        <authorList>
            <person name="Xu F."/>
            <person name="Jerlstrom-Hultqvist J."/>
            <person name="Einarsson E."/>
            <person name="Astvaldsson A."/>
            <person name="Svard S.G."/>
            <person name="Andersson J.O."/>
        </authorList>
    </citation>
    <scope>NUCLEOTIDE SEQUENCE</scope>
    <source>
        <strain evidence="2">ATCC 50377</strain>
    </source>
</reference>
<dbReference type="SUPFAM" id="SSF47473">
    <property type="entry name" value="EF-hand"/>
    <property type="match status" value="1"/>
</dbReference>
<dbReference type="EMBL" id="KI546135">
    <property type="protein sequence ID" value="EST43530.1"/>
    <property type="molecule type" value="Genomic_DNA"/>
</dbReference>
<proteinExistence type="predicted"/>
<dbReference type="VEuPathDB" id="GiardiaDB:SS50377_20852"/>
<sequence length="146" mass="17323">MKNHHTIYQNLFIAQDQLKLRFLTPIQATKALECIQIIRTESDIKQILQIAELPSKLIMRDFLRLCYIVENSEQHDLFKIIFLANDHNYRQRVSPETFRKLKNINCKCDSDSVTDICTEIADLENQKYISYELFMCVCEDVFNIEK</sequence>
<organism evidence="1">
    <name type="scientific">Spironucleus salmonicida</name>
    <dbReference type="NCBI Taxonomy" id="348837"/>
    <lineage>
        <taxon>Eukaryota</taxon>
        <taxon>Metamonada</taxon>
        <taxon>Diplomonadida</taxon>
        <taxon>Hexamitidae</taxon>
        <taxon>Hexamitinae</taxon>
        <taxon>Spironucleus</taxon>
    </lineage>
</organism>
<dbReference type="EMBL" id="AUWU02000001">
    <property type="protein sequence ID" value="KAH0577498.1"/>
    <property type="molecule type" value="Genomic_DNA"/>
</dbReference>
<evidence type="ECO:0000313" key="1">
    <source>
        <dbReference type="EMBL" id="EST43530.1"/>
    </source>
</evidence>
<name>V6LG48_9EUKA</name>
<protein>
    <submittedName>
        <fullName evidence="1">Uncharacterized protein</fullName>
    </submittedName>
</protein>
<dbReference type="InterPro" id="IPR011992">
    <property type="entry name" value="EF-hand-dom_pair"/>
</dbReference>
<accession>V6LG48</accession>
<reference evidence="2" key="2">
    <citation type="submission" date="2020-12" db="EMBL/GenBank/DDBJ databases">
        <title>New Spironucleus salmonicida genome in near-complete chromosomes.</title>
        <authorList>
            <person name="Xu F."/>
            <person name="Kurt Z."/>
            <person name="Jimenez-Gonzalez A."/>
            <person name="Astvaldsson A."/>
            <person name="Andersson J.O."/>
            <person name="Svard S.G."/>
        </authorList>
    </citation>
    <scope>NUCLEOTIDE SEQUENCE</scope>
    <source>
        <strain evidence="2">ATCC 50377</strain>
    </source>
</reference>
<dbReference type="AlphaFoldDB" id="V6LG48"/>
<dbReference type="Proteomes" id="UP000018208">
    <property type="component" value="Unassembled WGS sequence"/>
</dbReference>
<evidence type="ECO:0000313" key="2">
    <source>
        <dbReference type="EMBL" id="KAH0577498.1"/>
    </source>
</evidence>